<reference evidence="1 2" key="1">
    <citation type="submission" date="2024-03" db="EMBL/GenBank/DDBJ databases">
        <title>Two novel species of the genus Flavobacterium exhibiting potentially degradation of complex polysaccharides.</title>
        <authorList>
            <person name="Lian X."/>
        </authorList>
    </citation>
    <scope>NUCLEOTIDE SEQUENCE [LARGE SCALE GENOMIC DNA]</scope>
    <source>
        <strain evidence="1 2">N6</strain>
    </source>
</reference>
<organism evidence="1 2">
    <name type="scientific">Flavobacterium polysaccharolyticum</name>
    <dbReference type="NCBI Taxonomy" id="3133148"/>
    <lineage>
        <taxon>Bacteria</taxon>
        <taxon>Pseudomonadati</taxon>
        <taxon>Bacteroidota</taxon>
        <taxon>Flavobacteriia</taxon>
        <taxon>Flavobacteriales</taxon>
        <taxon>Flavobacteriaceae</taxon>
        <taxon>Flavobacterium</taxon>
    </lineage>
</organism>
<name>A0ABU9NSW4_9FLAO</name>
<comment type="caution">
    <text evidence="1">The sequence shown here is derived from an EMBL/GenBank/DDBJ whole genome shotgun (WGS) entry which is preliminary data.</text>
</comment>
<accession>A0ABU9NSW4</accession>
<sequence>MTKKLKEKGLLEAYKNDKPKREFKDSVNDYFNKLLNRNVKYVKLLNEVK</sequence>
<proteinExistence type="predicted"/>
<keyword evidence="2" id="KW-1185">Reference proteome</keyword>
<gene>
    <name evidence="1" type="ORF">WFZ86_10290</name>
</gene>
<protein>
    <submittedName>
        <fullName evidence="1">Uncharacterized protein</fullName>
    </submittedName>
</protein>
<evidence type="ECO:0000313" key="1">
    <source>
        <dbReference type="EMBL" id="MEM0576887.1"/>
    </source>
</evidence>
<evidence type="ECO:0000313" key="2">
    <source>
        <dbReference type="Proteomes" id="UP001468798"/>
    </source>
</evidence>
<dbReference type="EMBL" id="JBCGDP010000008">
    <property type="protein sequence ID" value="MEM0576887.1"/>
    <property type="molecule type" value="Genomic_DNA"/>
</dbReference>
<dbReference type="Proteomes" id="UP001468798">
    <property type="component" value="Unassembled WGS sequence"/>
</dbReference>